<dbReference type="PANTHER" id="PTHR21535:SF51">
    <property type="entry name" value="MANGANESE RESISTANCE PROTEIN MNR2"/>
    <property type="match status" value="1"/>
</dbReference>
<evidence type="ECO:0000313" key="17">
    <source>
        <dbReference type="EMBL" id="CAK5263106.1"/>
    </source>
</evidence>
<feature type="compositionally biased region" description="Basic and acidic residues" evidence="13">
    <location>
        <begin position="354"/>
        <end position="363"/>
    </location>
</feature>
<evidence type="ECO:0000256" key="3">
    <source>
        <dbReference type="ARBA" id="ARBA00006801"/>
    </source>
</evidence>
<feature type="region of interest" description="Disordered" evidence="13">
    <location>
        <begin position="752"/>
        <end position="783"/>
    </location>
</feature>
<dbReference type="Pfam" id="PF01544">
    <property type="entry name" value="CorA"/>
    <property type="match status" value="1"/>
</dbReference>
<keyword evidence="9" id="KW-0560">Oxidoreductase</keyword>
<evidence type="ECO:0000259" key="16">
    <source>
        <dbReference type="PROSITE" id="PS51184"/>
    </source>
</evidence>
<dbReference type="GO" id="GO:0015095">
    <property type="term" value="F:magnesium ion transmembrane transporter activity"/>
    <property type="evidence" value="ECO:0007669"/>
    <property type="project" value="InterPro"/>
</dbReference>
<keyword evidence="6" id="KW-0677">Repeat</keyword>
<feature type="domain" description="ARID" evidence="14">
    <location>
        <begin position="920"/>
        <end position="1011"/>
    </location>
</feature>
<comment type="similarity">
    <text evidence="3">Belongs to the JARID1 histone demethylase family.</text>
</comment>
<feature type="compositionally biased region" description="Basic and acidic residues" evidence="13">
    <location>
        <begin position="61"/>
        <end position="70"/>
    </location>
</feature>
<dbReference type="SUPFAM" id="SSF51197">
    <property type="entry name" value="Clavaminate synthase-like"/>
    <property type="match status" value="1"/>
</dbReference>
<dbReference type="InterPro" id="IPR001965">
    <property type="entry name" value="Znf_PHD"/>
</dbReference>
<dbReference type="InterPro" id="IPR001606">
    <property type="entry name" value="ARID_dom"/>
</dbReference>
<evidence type="ECO:0000313" key="18">
    <source>
        <dbReference type="Proteomes" id="UP001295794"/>
    </source>
</evidence>
<dbReference type="GO" id="GO:0003677">
    <property type="term" value="F:DNA binding"/>
    <property type="evidence" value="ECO:0007669"/>
    <property type="project" value="InterPro"/>
</dbReference>
<keyword evidence="11" id="KW-0539">Nucleus</keyword>
<dbReference type="GO" id="GO:0008270">
    <property type="term" value="F:zinc ion binding"/>
    <property type="evidence" value="ECO:0007669"/>
    <property type="project" value="UniProtKB-KW"/>
</dbReference>
<dbReference type="Gene3D" id="3.30.40.10">
    <property type="entry name" value="Zinc/RING finger domain, C3HC4 (zinc finger)"/>
    <property type="match status" value="2"/>
</dbReference>
<dbReference type="SUPFAM" id="SSF57903">
    <property type="entry name" value="FYVE/PHD zinc finger"/>
    <property type="match status" value="2"/>
</dbReference>
<dbReference type="FunFam" id="1.20.58.340:FF:000006">
    <property type="entry name" value="CorA family metal ion transporter"/>
    <property type="match status" value="1"/>
</dbReference>
<dbReference type="InterPro" id="IPR003347">
    <property type="entry name" value="JmjC_dom"/>
</dbReference>
<proteinExistence type="inferred from homology"/>
<feature type="region of interest" description="Disordered" evidence="13">
    <location>
        <begin position="202"/>
        <end position="258"/>
    </location>
</feature>
<keyword evidence="8" id="KW-0862">Zinc</keyword>
<dbReference type="Pfam" id="PF02373">
    <property type="entry name" value="JmjC"/>
    <property type="match status" value="1"/>
</dbReference>
<feature type="compositionally biased region" description="Polar residues" evidence="13">
    <location>
        <begin position="86"/>
        <end position="95"/>
    </location>
</feature>
<feature type="compositionally biased region" description="Acidic residues" evidence="13">
    <location>
        <begin position="1"/>
        <end position="10"/>
    </location>
</feature>
<dbReference type="Pfam" id="PF02375">
    <property type="entry name" value="JmjN"/>
    <property type="match status" value="1"/>
</dbReference>
<dbReference type="Gene3D" id="1.20.58.340">
    <property type="entry name" value="Magnesium transport protein CorA, transmembrane region"/>
    <property type="match status" value="1"/>
</dbReference>
<evidence type="ECO:0000256" key="10">
    <source>
        <dbReference type="ARBA" id="ARBA00023004"/>
    </source>
</evidence>
<feature type="domain" description="JmjC" evidence="16">
    <location>
        <begin position="1273"/>
        <end position="1439"/>
    </location>
</feature>
<evidence type="ECO:0000256" key="9">
    <source>
        <dbReference type="ARBA" id="ARBA00023002"/>
    </source>
</evidence>
<feature type="region of interest" description="Disordered" evidence="13">
    <location>
        <begin position="1017"/>
        <end position="1116"/>
    </location>
</feature>
<feature type="region of interest" description="Disordered" evidence="13">
    <location>
        <begin position="2338"/>
        <end position="2388"/>
    </location>
</feature>
<dbReference type="Gene3D" id="3.30.460.20">
    <property type="entry name" value="CorA soluble domain-like"/>
    <property type="match status" value="1"/>
</dbReference>
<accession>A0AAD2GT19</accession>
<dbReference type="CDD" id="cd16100">
    <property type="entry name" value="ARID"/>
    <property type="match status" value="1"/>
</dbReference>
<dbReference type="SMART" id="SM00545">
    <property type="entry name" value="JmjN"/>
    <property type="match status" value="1"/>
</dbReference>
<feature type="region of interest" description="Disordered" evidence="13">
    <location>
        <begin position="1"/>
        <end position="100"/>
    </location>
</feature>
<dbReference type="SMART" id="SM00249">
    <property type="entry name" value="PHD"/>
    <property type="match status" value="3"/>
</dbReference>
<keyword evidence="10" id="KW-0408">Iron</keyword>
<keyword evidence="18" id="KW-1185">Reference proteome</keyword>
<feature type="compositionally biased region" description="Polar residues" evidence="13">
    <location>
        <begin position="697"/>
        <end position="707"/>
    </location>
</feature>
<comment type="caution">
    <text evidence="17">The sequence shown here is derived from an EMBL/GenBank/DDBJ whole genome shotgun (WGS) entry which is preliminary data.</text>
</comment>
<evidence type="ECO:0000256" key="11">
    <source>
        <dbReference type="ARBA" id="ARBA00023242"/>
    </source>
</evidence>
<evidence type="ECO:0000256" key="13">
    <source>
        <dbReference type="SAM" id="MobiDB-lite"/>
    </source>
</evidence>
<dbReference type="Gene3D" id="2.60.120.650">
    <property type="entry name" value="Cupin"/>
    <property type="match status" value="1"/>
</dbReference>
<dbReference type="InterPro" id="IPR003349">
    <property type="entry name" value="JmjN"/>
</dbReference>
<dbReference type="EMBL" id="CAVNYO010000034">
    <property type="protein sequence ID" value="CAK5263106.1"/>
    <property type="molecule type" value="Genomic_DNA"/>
</dbReference>
<feature type="region of interest" description="Disordered" evidence="13">
    <location>
        <begin position="315"/>
        <end position="369"/>
    </location>
</feature>
<dbReference type="InterPro" id="IPR013637">
    <property type="entry name" value="Lys_sp_deMease-like_dom"/>
</dbReference>
<dbReference type="PROSITE" id="PS51183">
    <property type="entry name" value="JMJN"/>
    <property type="match status" value="1"/>
</dbReference>
<evidence type="ECO:0000256" key="12">
    <source>
        <dbReference type="ARBA" id="ARBA00048734"/>
    </source>
</evidence>
<evidence type="ECO:0000256" key="7">
    <source>
        <dbReference type="ARBA" id="ARBA00022771"/>
    </source>
</evidence>
<evidence type="ECO:0000259" key="15">
    <source>
        <dbReference type="PROSITE" id="PS51183"/>
    </source>
</evidence>
<protein>
    <recommendedName>
        <fullName evidence="4">[histone H3]-trimethyl-L-lysine(4) demethylase</fullName>
        <ecNumber evidence="4">1.14.11.67</ecNumber>
    </recommendedName>
</protein>
<dbReference type="SMART" id="SM01014">
    <property type="entry name" value="ARID"/>
    <property type="match status" value="1"/>
</dbReference>
<feature type="compositionally biased region" description="Basic residues" evidence="13">
    <location>
        <begin position="238"/>
        <end position="247"/>
    </location>
</feature>
<dbReference type="InterPro" id="IPR045861">
    <property type="entry name" value="CorA_cytoplasmic_dom"/>
</dbReference>
<dbReference type="Proteomes" id="UP001295794">
    <property type="component" value="Unassembled WGS sequence"/>
</dbReference>
<evidence type="ECO:0000256" key="1">
    <source>
        <dbReference type="ARBA" id="ARBA00001954"/>
    </source>
</evidence>
<evidence type="ECO:0000256" key="5">
    <source>
        <dbReference type="ARBA" id="ARBA00022723"/>
    </source>
</evidence>
<dbReference type="Pfam" id="PF02928">
    <property type="entry name" value="zf-C5HC2"/>
    <property type="match status" value="1"/>
</dbReference>
<dbReference type="FunFam" id="1.10.150.60:FF:000016">
    <property type="entry name" value="Putative Lysine-specific demethylase 5B"/>
    <property type="match status" value="1"/>
</dbReference>
<evidence type="ECO:0000259" key="14">
    <source>
        <dbReference type="PROSITE" id="PS51011"/>
    </source>
</evidence>
<dbReference type="SUPFAM" id="SSF143865">
    <property type="entry name" value="CorA soluble domain-like"/>
    <property type="match status" value="1"/>
</dbReference>
<name>A0AAD2GT19_9AGAR</name>
<evidence type="ECO:0000256" key="2">
    <source>
        <dbReference type="ARBA" id="ARBA00004123"/>
    </source>
</evidence>
<feature type="region of interest" description="Disordered" evidence="13">
    <location>
        <begin position="653"/>
        <end position="738"/>
    </location>
</feature>
<dbReference type="CDD" id="cd12829">
    <property type="entry name" value="Alr1p-like"/>
    <property type="match status" value="1"/>
</dbReference>
<feature type="compositionally biased region" description="Pro residues" evidence="13">
    <location>
        <begin position="2350"/>
        <end position="2361"/>
    </location>
</feature>
<dbReference type="PROSITE" id="PS51011">
    <property type="entry name" value="ARID"/>
    <property type="match status" value="1"/>
</dbReference>
<comment type="catalytic activity">
    <reaction evidence="12">
        <text>N(6),N(6),N(6)-trimethyl-L-lysyl(4)-[histone H3] + 3 2-oxoglutarate + 3 O2 = L-lysyl(4)-[histone H3] + 3 formaldehyde + 3 succinate + 3 CO2</text>
        <dbReference type="Rhea" id="RHEA:60208"/>
        <dbReference type="Rhea" id="RHEA-COMP:15537"/>
        <dbReference type="Rhea" id="RHEA-COMP:15547"/>
        <dbReference type="ChEBI" id="CHEBI:15379"/>
        <dbReference type="ChEBI" id="CHEBI:16526"/>
        <dbReference type="ChEBI" id="CHEBI:16810"/>
        <dbReference type="ChEBI" id="CHEBI:16842"/>
        <dbReference type="ChEBI" id="CHEBI:29969"/>
        <dbReference type="ChEBI" id="CHEBI:30031"/>
        <dbReference type="ChEBI" id="CHEBI:61961"/>
        <dbReference type="EC" id="1.14.11.67"/>
    </reaction>
</comment>
<organism evidence="17 18">
    <name type="scientific">Mycena citricolor</name>
    <dbReference type="NCBI Taxonomy" id="2018698"/>
    <lineage>
        <taxon>Eukaryota</taxon>
        <taxon>Fungi</taxon>
        <taxon>Dikarya</taxon>
        <taxon>Basidiomycota</taxon>
        <taxon>Agaricomycotina</taxon>
        <taxon>Agaricomycetes</taxon>
        <taxon>Agaricomycetidae</taxon>
        <taxon>Agaricales</taxon>
        <taxon>Marasmiineae</taxon>
        <taxon>Mycenaceae</taxon>
        <taxon>Mycena</taxon>
    </lineage>
</organism>
<dbReference type="InterPro" id="IPR036431">
    <property type="entry name" value="ARID_dom_sf"/>
</dbReference>
<evidence type="ECO:0000256" key="8">
    <source>
        <dbReference type="ARBA" id="ARBA00022833"/>
    </source>
</evidence>
<dbReference type="InterPro" id="IPR044089">
    <property type="entry name" value="Alr1-like"/>
</dbReference>
<feature type="domain" description="JmjN" evidence="15">
    <location>
        <begin position="855"/>
        <end position="896"/>
    </location>
</feature>
<dbReference type="InterPro" id="IPR002523">
    <property type="entry name" value="MgTranspt_CorA/ZnTranspt_ZntB"/>
</dbReference>
<reference evidence="17" key="1">
    <citation type="submission" date="2023-11" db="EMBL/GenBank/DDBJ databases">
        <authorList>
            <person name="De Vega J J."/>
            <person name="De Vega J J."/>
        </authorList>
    </citation>
    <scope>NUCLEOTIDE SEQUENCE</scope>
</reference>
<dbReference type="SMART" id="SM00501">
    <property type="entry name" value="BRIGHT"/>
    <property type="match status" value="1"/>
</dbReference>
<dbReference type="Gene3D" id="1.10.150.60">
    <property type="entry name" value="ARID DNA-binding domain"/>
    <property type="match status" value="1"/>
</dbReference>
<evidence type="ECO:0000256" key="6">
    <source>
        <dbReference type="ARBA" id="ARBA00022737"/>
    </source>
</evidence>
<gene>
    <name evidence="17" type="ORF">MYCIT1_LOCUS2349</name>
</gene>
<dbReference type="EC" id="1.14.11.67" evidence="4"/>
<dbReference type="SMART" id="SM00558">
    <property type="entry name" value="JmjC"/>
    <property type="match status" value="1"/>
</dbReference>
<feature type="compositionally biased region" description="Low complexity" evidence="13">
    <location>
        <begin position="719"/>
        <end position="734"/>
    </location>
</feature>
<dbReference type="PANTHER" id="PTHR21535">
    <property type="entry name" value="MAGNESIUM AND COBALT TRANSPORT PROTEIN/MITOCHONDRIAL IMPORT INNER MEMBRANE TRANSLOCASE SUBUNIT TIM8"/>
    <property type="match status" value="1"/>
</dbReference>
<dbReference type="GO" id="GO:0005634">
    <property type="term" value="C:nucleus"/>
    <property type="evidence" value="ECO:0007669"/>
    <property type="project" value="UniProtKB-SubCell"/>
</dbReference>
<dbReference type="Pfam" id="PF01388">
    <property type="entry name" value="ARID"/>
    <property type="match status" value="1"/>
</dbReference>
<dbReference type="SUPFAM" id="SSF46774">
    <property type="entry name" value="ARID-like"/>
    <property type="match status" value="1"/>
</dbReference>
<evidence type="ECO:0000256" key="4">
    <source>
        <dbReference type="ARBA" id="ARBA00012902"/>
    </source>
</evidence>
<dbReference type="Pfam" id="PF08429">
    <property type="entry name" value="PLU-1"/>
    <property type="match status" value="1"/>
</dbReference>
<dbReference type="GO" id="GO:0034647">
    <property type="term" value="F:histone H3K4me/H3K4me2/H3K4me3 demethylase activity"/>
    <property type="evidence" value="ECO:0007669"/>
    <property type="project" value="UniProtKB-EC"/>
</dbReference>
<dbReference type="GO" id="GO:0016020">
    <property type="term" value="C:membrane"/>
    <property type="evidence" value="ECO:0007669"/>
    <property type="project" value="InterPro"/>
</dbReference>
<dbReference type="InterPro" id="IPR011011">
    <property type="entry name" value="Znf_FYVE_PHD"/>
</dbReference>
<dbReference type="PROSITE" id="PS51184">
    <property type="entry name" value="JMJC"/>
    <property type="match status" value="1"/>
</dbReference>
<dbReference type="InterPro" id="IPR048615">
    <property type="entry name" value="KDM5_C-hel"/>
</dbReference>
<dbReference type="Pfam" id="PF21323">
    <property type="entry name" value="KDM5_C-hel"/>
    <property type="match status" value="1"/>
</dbReference>
<feature type="compositionally biased region" description="Pro residues" evidence="13">
    <location>
        <begin position="2372"/>
        <end position="2382"/>
    </location>
</feature>
<dbReference type="InterPro" id="IPR004198">
    <property type="entry name" value="Znf_C5HC2"/>
</dbReference>
<feature type="compositionally biased region" description="Low complexity" evidence="13">
    <location>
        <begin position="16"/>
        <end position="27"/>
    </location>
</feature>
<dbReference type="GO" id="GO:0010961">
    <property type="term" value="P:intracellular magnesium ion homeostasis"/>
    <property type="evidence" value="ECO:0007669"/>
    <property type="project" value="TreeGrafter"/>
</dbReference>
<sequence length="2450" mass="274857">MSSPPGDEDAPVFVASSSPISIRGGSPVRRRTTSVSHSESDVARSRHSPTISRSVDPNDPLARERQRTMDVDMAMQLSRARRETLPDTTSDSTFPALSPQEQREIDMARGELEERSRVLDAELGNVAEPVSFLQSRLMSAHDPAMIVHESQHLRAMQSTSFGLPTYQANVSQSEFDFGPMDEFARAEKVVLDQTKPKFSLNALRARTVAPDEEDMAQPQEGGEPSAPPRRKLSESNPRPRHPRKTGGRKMAMFEGNSNGDLPPFTFDGGAHSTSGILNTGHDRPYRFSFYSNAMSATIHARSLSELPAEGQSFGDLFSGNLPAPGGMARDQTRPGPSPLINEKAPKQSNGKAPVGDHPRRSGNDPETNTWWLDIQSPTDDEMKMLSKVFGIHPLTTEDIQMEETREKIELFRNYYLVCFRSFDQDQYSPTHLEPLNMYIIVFREGTLSFHFRPTPHPQNVRRRIKQLKDYISVTSDWISYALIDDITDAFGPLIQGIEYEVDSIDELVLILKEAEQSDMLRRIGTCRKKVMGLLRLMGNKADVVKGLAKRCNEHWRVAPTSDIGLYLSDIQDHLITMTQNLNHYEKILSRSHSNYLAQISIEMTDANNQINDVLSKLTALGTVLIPMNLVTGLWAAAAATIYPGAQKNPLTPGTDFLIMSADSRPSATPRGTPSRRGKSPATPSLDSKPPNWPSPHNIPQDSPSSATPRGSPSRRGKSPRVAPASSASHLAPPSDKSTSAFYSCIRIPVEGAVPINPPDKEETLSAQTEPVSGRAPRKSKTDALQAIKTGHSAGAGETDEDEGEDERNDVWAERYRNVPPIVPPKILDLSTVKTESLRPDSLPRKEARPFGLPDCPTFYPTVEEFRDPMAYIRSISETANAHGICKVVPPAGWKMPFVTDTANFRFKTRVQRLNSVEASSRAKLNFLEQLYVWHQQQGNPRVSVPTINNKPLDLYLLRKEVRKLGGFYVVSKNKLWSELGRILGYSGIPGLSTQLKNSYTRVILPFEEYEAKNASKEASKAPLSVSKAPQPIPSKAPAVEEKQLSSVPLKPMDISPPESPLTATSSPLSEPPEDGERATEKTAAAAAAAAAGRPRRSTRMGSKTPGLGRLQVSPLPVPTFHDGKDLKGSLEQNCEICHKKNRGFHMFCLDPPLDAIPKEQWFCYTCLAGTGGDYGFDEGDEHSLSSFHARDNEFRRVWFESHPPMRDPDALEIDDPTSSRIGNVTVSEYDLEMEFWRLVDTQEETVEVEYGADVHSTTHGSAMPTMETHPLNSYATDPWNLNNIPIVSDSLLQYIKSDISGMTVPWTYVGMTFSTFCWHNEDHYTYSINFMHWGETKTWYGIPGEDAELFEAAIKSEAPDLFQAQPDLLFQLVTLMNPKRVTDAGVKVYACNQRAGEFVITCPKSYHAGFNHGFNFNEAVNFALPDWLKYGKECVQRYQDHRKLPVFSHDELLITIFQQSQSIKTAIWLYDSLAEMTEREINDRQTARGLGMTEILEEEDRPEDQYQCTTCKVFCYLSQITCGCKSAAIACIQHTHLVCERPGEKSPEHLILRKRFPDEYLKDALAAVAQRAAIPETWRAKLSKVLQESRRPSLRSLRALASEGERINYHLPELVSLRRCVQRANQWVESANSFLMRKTRARGGRRSRGRYSTGIDAEIDWPEKRLEELRALLRDVETLGFDSSEIAGLQALGETAEKTRQEASALLLKTVPEDDGQRDEYIESCKRIVTDGASLNVLLDEVVQLDGLVKRERLIAVLENSLDDDIGMDECRDLLERAAQCGVPMDHPQVQQLQARMEAGCSWEDRARALLEKPIKTIAELTEASRLDDTVSTSNKVYREIMALLNKAKDFERQAFAWLTPTESDHVRPKGQEVIRLATRAEREFKIEIIDNLRQTAVFALDLESQCEAALHNKAIVAKDMTSFALILKWREYAHAHLHMFTLPWFSQLDAQLEAHFAWVKTLPWYCPEHEKLEWKSLVEDVIECTRPEEDLPPTAEWFTCICTEPVKPPPAGQSSDAVQCDHCYARFHGACANNGGSCPFCDYHHWNGSIHKDRSWHFAHLGPMLLSAPELTKNYSDEWKQLEMVVHRVDRLAGVIGQFLAYTKDHEPRQPDHLPQVRHFMRKLYKLQFAVAPAADTSFGLELAGLHRILALRKGPVNERHAAKLAARKREKELMQARKKRRVKFTFGQDVDVNWKDGTRCICRGRTPYLLNYPPVTCDMCNRKYHAGCVFFPDDSKDGARFHCPVCMTKKNLVYPYAEVRIRPPAELRQPTDQYVDAPKMIEQSTKELIFKTLGMPYTKTLFLEVVKVDVHVSSSASSSSASASHARSVFRPQPYRHPHARAESSAPATPPLAIAPPPSASSSASMGNYFPPPPPPPPIRSPGDAVAALDRKRKLMEHQHQQPHVARPAPARTLEELHAFEEPVTIYPKREQLGSKPLSPSLAKIVLR</sequence>
<comment type="subcellular location">
    <subcellularLocation>
        <location evidence="2">Nucleus</location>
    </subcellularLocation>
</comment>
<comment type="cofactor">
    <cofactor evidence="1">
        <name>Fe(2+)</name>
        <dbReference type="ChEBI" id="CHEBI:29033"/>
    </cofactor>
</comment>
<keyword evidence="5" id="KW-0479">Metal-binding</keyword>
<dbReference type="InterPro" id="IPR013083">
    <property type="entry name" value="Znf_RING/FYVE/PHD"/>
</dbReference>
<keyword evidence="7" id="KW-0863">Zinc-finger</keyword>